<proteinExistence type="predicted"/>
<feature type="chain" id="PRO_5032703567" evidence="1">
    <location>
        <begin position="21"/>
        <end position="561"/>
    </location>
</feature>
<sequence length="561" mass="58363">MRLPYLRRTIALLAATTAAAGVVAGCSGEDQVPSIGYAVDTAVTSYNGGTAAGAASAQAVFGRVLTGFFYTGPDGQPVADTDTGTAKEVPGEAQTIQYRLNPRGVYSDGVPTSCDDLVFTWAARSGRFPGFESASTAGYEDIERVECQPGSKDGTVVFRPGKHYLPWRTLFGAGELMPAHVAAEAADVPDIVAAVQNDDRPALDRLAQFWNTGWNLEPGDLDITRFPASGPYRIESYGLEDGLVLVANERWWGETPATGRIVVYPKPADLAGRIEDGSAAVVDIGAGSLPEVNLDAYTVAQLPSRGIEQLVLNTGGVFESTAARRAFALCVPRQGLFDQLGRVTEAPEAGLGSGPSNSRTLQQDSLYYPAATGAAGPFAAGDVEGAQAALADAGKDGMVVRIGYLAPDARRSQTVSMIADACRAAGITVEDASTPDFTPARLREGAVDAVLGGSGGAQGPAGSLDGIAAIGGLRSGSGLNIGQFRNGRFDSITDQLAAEDNSTTQLNLLTEAENLLWAQLPSVPLFATPRTIAFSGGLDNGIAGPTRAGSGWNMDQWVLQR</sequence>
<keyword evidence="4" id="KW-1185">Reference proteome</keyword>
<dbReference type="Proteomes" id="UP000570678">
    <property type="component" value="Unassembled WGS sequence"/>
</dbReference>
<dbReference type="PANTHER" id="PTHR30290">
    <property type="entry name" value="PERIPLASMIC BINDING COMPONENT OF ABC TRANSPORTER"/>
    <property type="match status" value="1"/>
</dbReference>
<dbReference type="AlphaFoldDB" id="A0A846YP44"/>
<gene>
    <name evidence="3" type="ORF">HGA15_33125</name>
</gene>
<dbReference type="PANTHER" id="PTHR30290:SF65">
    <property type="entry name" value="MONOACYL PHOSPHATIDYLINOSITOL TETRAMANNOSIDE-BINDING PROTEIN LPQW-RELATED"/>
    <property type="match status" value="1"/>
</dbReference>
<name>A0A846YP44_9NOCA</name>
<dbReference type="GO" id="GO:0015833">
    <property type="term" value="P:peptide transport"/>
    <property type="evidence" value="ECO:0007669"/>
    <property type="project" value="TreeGrafter"/>
</dbReference>
<evidence type="ECO:0000313" key="4">
    <source>
        <dbReference type="Proteomes" id="UP000570678"/>
    </source>
</evidence>
<dbReference type="InterPro" id="IPR039424">
    <property type="entry name" value="SBP_5"/>
</dbReference>
<dbReference type="Gene3D" id="3.40.190.10">
    <property type="entry name" value="Periplasmic binding protein-like II"/>
    <property type="match status" value="1"/>
</dbReference>
<dbReference type="RefSeq" id="WP_062974123.1">
    <property type="nucleotide sequence ID" value="NZ_JAAXOT010000030.1"/>
</dbReference>
<dbReference type="Pfam" id="PF00496">
    <property type="entry name" value="SBP_bac_5"/>
    <property type="match status" value="1"/>
</dbReference>
<feature type="signal peptide" evidence="1">
    <location>
        <begin position="1"/>
        <end position="20"/>
    </location>
</feature>
<comment type="caution">
    <text evidence="3">The sequence shown here is derived from an EMBL/GenBank/DDBJ whole genome shotgun (WGS) entry which is preliminary data.</text>
</comment>
<reference evidence="3 4" key="1">
    <citation type="submission" date="2020-04" db="EMBL/GenBank/DDBJ databases">
        <title>MicrobeNet Type strains.</title>
        <authorList>
            <person name="Nicholson A.C."/>
        </authorList>
    </citation>
    <scope>NUCLEOTIDE SEQUENCE [LARGE SCALE GENOMIC DNA]</scope>
    <source>
        <strain evidence="3 4">JCM 3332</strain>
    </source>
</reference>
<dbReference type="PROSITE" id="PS51257">
    <property type="entry name" value="PROKAR_LIPOPROTEIN"/>
    <property type="match status" value="1"/>
</dbReference>
<evidence type="ECO:0000259" key="2">
    <source>
        <dbReference type="Pfam" id="PF00496"/>
    </source>
</evidence>
<accession>A0A846YP44</accession>
<dbReference type="EMBL" id="JAAXOT010000030">
    <property type="protein sequence ID" value="NKY60895.1"/>
    <property type="molecule type" value="Genomic_DNA"/>
</dbReference>
<evidence type="ECO:0000256" key="1">
    <source>
        <dbReference type="SAM" id="SignalP"/>
    </source>
</evidence>
<dbReference type="Gene3D" id="3.10.105.10">
    <property type="entry name" value="Dipeptide-binding Protein, Domain 3"/>
    <property type="match status" value="1"/>
</dbReference>
<evidence type="ECO:0000313" key="3">
    <source>
        <dbReference type="EMBL" id="NKY60895.1"/>
    </source>
</evidence>
<feature type="domain" description="Solute-binding protein family 5" evidence="2">
    <location>
        <begin position="91"/>
        <end position="458"/>
    </location>
</feature>
<protein>
    <submittedName>
        <fullName evidence="3">Peptide-binding protein</fullName>
    </submittedName>
</protein>
<dbReference type="InterPro" id="IPR000914">
    <property type="entry name" value="SBP_5_dom"/>
</dbReference>
<keyword evidence="1" id="KW-0732">Signal</keyword>
<dbReference type="GO" id="GO:1904680">
    <property type="term" value="F:peptide transmembrane transporter activity"/>
    <property type="evidence" value="ECO:0007669"/>
    <property type="project" value="TreeGrafter"/>
</dbReference>
<organism evidence="3 4">
    <name type="scientific">Nocardia flavorosea</name>
    <dbReference type="NCBI Taxonomy" id="53429"/>
    <lineage>
        <taxon>Bacteria</taxon>
        <taxon>Bacillati</taxon>
        <taxon>Actinomycetota</taxon>
        <taxon>Actinomycetes</taxon>
        <taxon>Mycobacteriales</taxon>
        <taxon>Nocardiaceae</taxon>
        <taxon>Nocardia</taxon>
    </lineage>
</organism>
<dbReference type="SUPFAM" id="SSF53850">
    <property type="entry name" value="Periplasmic binding protein-like II"/>
    <property type="match status" value="1"/>
</dbReference>
<dbReference type="Gene3D" id="3.90.76.10">
    <property type="entry name" value="Dipeptide-binding Protein, Domain 1"/>
    <property type="match status" value="1"/>
</dbReference>